<dbReference type="EMBL" id="CYTW01000001">
    <property type="protein sequence ID" value="CUJ85810.1"/>
    <property type="molecule type" value="Genomic_DNA"/>
</dbReference>
<proteinExistence type="predicted"/>
<dbReference type="InterPro" id="IPR009531">
    <property type="entry name" value="DUF1150"/>
</dbReference>
<dbReference type="STRING" id="1715693.PH7735_00543"/>
<gene>
    <name evidence="1" type="ORF">PH7735_00543</name>
</gene>
<reference evidence="2" key="1">
    <citation type="submission" date="2015-09" db="EMBL/GenBank/DDBJ databases">
        <authorList>
            <person name="Rodrigo-Torres Lidia"/>
            <person name="Arahal R.David."/>
        </authorList>
    </citation>
    <scope>NUCLEOTIDE SEQUENCE [LARGE SCALE GENOMIC DNA]</scope>
    <source>
        <strain evidence="2">CECT 7735</strain>
    </source>
</reference>
<dbReference type="Proteomes" id="UP000051870">
    <property type="component" value="Unassembled WGS sequence"/>
</dbReference>
<protein>
    <submittedName>
        <fullName evidence="1">Putative small protein</fullName>
    </submittedName>
</protein>
<evidence type="ECO:0000313" key="1">
    <source>
        <dbReference type="EMBL" id="CUJ85810.1"/>
    </source>
</evidence>
<dbReference type="Pfam" id="PF06620">
    <property type="entry name" value="DUF1150"/>
    <property type="match status" value="1"/>
</dbReference>
<dbReference type="GeneID" id="83879622"/>
<sequence length="76" mass="8657">MYNNYEFEGMDESRVVYVREVPVEDLPEDMQEQAEGADVLYAVCAATDGERLAVVKERNMAFILARQNDFAPVTVH</sequence>
<name>A0A0P1I243_9RHOB</name>
<keyword evidence="2" id="KW-1185">Reference proteome</keyword>
<accession>A0A0P1I243</accession>
<organism evidence="1 2">
    <name type="scientific">Shimia thalassica</name>
    <dbReference type="NCBI Taxonomy" id="1715693"/>
    <lineage>
        <taxon>Bacteria</taxon>
        <taxon>Pseudomonadati</taxon>
        <taxon>Pseudomonadota</taxon>
        <taxon>Alphaproteobacteria</taxon>
        <taxon>Rhodobacterales</taxon>
        <taxon>Roseobacteraceae</taxon>
    </lineage>
</organism>
<dbReference type="AlphaFoldDB" id="A0A0P1I243"/>
<dbReference type="RefSeq" id="WP_058309774.1">
    <property type="nucleotide sequence ID" value="NZ_CANLZE010000001.1"/>
</dbReference>
<evidence type="ECO:0000313" key="2">
    <source>
        <dbReference type="Proteomes" id="UP000051870"/>
    </source>
</evidence>